<feature type="domain" description="MaoC-like" evidence="3">
    <location>
        <begin position="185"/>
        <end position="260"/>
    </location>
</feature>
<dbReference type="PANTHER" id="PTHR43841">
    <property type="entry name" value="3-HYDROXYACYL-THIOESTER DEHYDRATASE HTDX-RELATED"/>
    <property type="match status" value="1"/>
</dbReference>
<evidence type="ECO:0000313" key="5">
    <source>
        <dbReference type="Proteomes" id="UP000744769"/>
    </source>
</evidence>
<reference evidence="4" key="1">
    <citation type="submission" date="2020-03" db="EMBL/GenBank/DDBJ databases">
        <title>Draft sequencing of Calidifontibacter sp. DB0510.</title>
        <authorList>
            <person name="Kim D.-U."/>
        </authorList>
    </citation>
    <scope>NUCLEOTIDE SEQUENCE</scope>
    <source>
        <strain evidence="4">DB0510</strain>
    </source>
</reference>
<dbReference type="InterPro" id="IPR003965">
    <property type="entry name" value="Fatty_acid_synthase"/>
</dbReference>
<dbReference type="GO" id="GO:0006633">
    <property type="term" value="P:fatty acid biosynthetic process"/>
    <property type="evidence" value="ECO:0007669"/>
    <property type="project" value="InterPro"/>
</dbReference>
<evidence type="ECO:0000256" key="1">
    <source>
        <dbReference type="ARBA" id="ARBA00005254"/>
    </source>
</evidence>
<sequence length="285" mass="31015">MTRTIELRSAPALGQVFAKAAATGPMRKGRTLPDLEVVRRGVRIDQGALAAYDQVCGFPVTHLVPATYLHVLVFPLQVTLMADKEFPFPLVGSVHLSNTITQHRRVDAHETLDLAVRIENLRPHHRGAQADLIGEARVGDELVWEDRSTYLFRGQKVDGQAAPRTEDPEPPSGPGVVWPLAADLGRRYAAVSGDVNPIHMHPLTAKAFGFPTTIVHGMWTKARMLAAVDNRLPEAFTITVDFKKPVLIPSKVRFTAAETDGRWQLGLVNAGKGSVHALGSVIPAS</sequence>
<dbReference type="PRINTS" id="PR01483">
    <property type="entry name" value="FASYNTHASE"/>
</dbReference>
<dbReference type="SUPFAM" id="SSF54637">
    <property type="entry name" value="Thioesterase/thiol ester dehydrase-isomerase"/>
    <property type="match status" value="2"/>
</dbReference>
<evidence type="ECO:0000313" key="4">
    <source>
        <dbReference type="EMBL" id="NHN55217.1"/>
    </source>
</evidence>
<feature type="region of interest" description="Disordered" evidence="2">
    <location>
        <begin position="155"/>
        <end position="175"/>
    </location>
</feature>
<evidence type="ECO:0000259" key="3">
    <source>
        <dbReference type="Pfam" id="PF01575"/>
    </source>
</evidence>
<organism evidence="4 5">
    <name type="scientific">Metallococcus carri</name>
    <dbReference type="NCBI Taxonomy" id="1656884"/>
    <lineage>
        <taxon>Bacteria</taxon>
        <taxon>Bacillati</taxon>
        <taxon>Actinomycetota</taxon>
        <taxon>Actinomycetes</taxon>
        <taxon>Micrococcales</taxon>
        <taxon>Dermacoccaceae</taxon>
        <taxon>Metallococcus</taxon>
    </lineage>
</organism>
<protein>
    <recommendedName>
        <fullName evidence="3">MaoC-like domain-containing protein</fullName>
    </recommendedName>
</protein>
<keyword evidence="5" id="KW-1185">Reference proteome</keyword>
<dbReference type="InterPro" id="IPR002539">
    <property type="entry name" value="MaoC-like_dom"/>
</dbReference>
<gene>
    <name evidence="4" type="ORF">G9U51_05375</name>
</gene>
<dbReference type="GO" id="GO:0004312">
    <property type="term" value="F:fatty acid synthase activity"/>
    <property type="evidence" value="ECO:0007669"/>
    <property type="project" value="InterPro"/>
</dbReference>
<accession>A0A967E8H3</accession>
<name>A0A967E8H3_9MICO</name>
<dbReference type="GO" id="GO:0005835">
    <property type="term" value="C:fatty acid synthase complex"/>
    <property type="evidence" value="ECO:0007669"/>
    <property type="project" value="InterPro"/>
</dbReference>
<dbReference type="RefSeq" id="WP_166194350.1">
    <property type="nucleotide sequence ID" value="NZ_JAAOIV010000003.1"/>
</dbReference>
<comment type="similarity">
    <text evidence="1">Belongs to the enoyl-CoA hydratase/isomerase family.</text>
</comment>
<dbReference type="Pfam" id="PF01575">
    <property type="entry name" value="MaoC_dehydratas"/>
    <property type="match status" value="1"/>
</dbReference>
<evidence type="ECO:0000256" key="2">
    <source>
        <dbReference type="SAM" id="MobiDB-lite"/>
    </source>
</evidence>
<dbReference type="PANTHER" id="PTHR43841:SF1">
    <property type="entry name" value="3-HYDROXYACYL-THIOESTER DEHYDRATASE X"/>
    <property type="match status" value="1"/>
</dbReference>
<dbReference type="InterPro" id="IPR029069">
    <property type="entry name" value="HotDog_dom_sf"/>
</dbReference>
<dbReference type="EMBL" id="JAAOIV010000003">
    <property type="protein sequence ID" value="NHN55217.1"/>
    <property type="molecule type" value="Genomic_DNA"/>
</dbReference>
<proteinExistence type="inferred from homology"/>
<comment type="caution">
    <text evidence="4">The sequence shown here is derived from an EMBL/GenBank/DDBJ whole genome shotgun (WGS) entry which is preliminary data.</text>
</comment>
<dbReference type="Proteomes" id="UP000744769">
    <property type="component" value="Unassembled WGS sequence"/>
</dbReference>
<dbReference type="AlphaFoldDB" id="A0A967E8H3"/>
<dbReference type="Gene3D" id="3.10.129.10">
    <property type="entry name" value="Hotdog Thioesterase"/>
    <property type="match status" value="1"/>
</dbReference>